<evidence type="ECO:0000256" key="1">
    <source>
        <dbReference type="SAM" id="Phobius"/>
    </source>
</evidence>
<keyword evidence="3" id="KW-1185">Reference proteome</keyword>
<dbReference type="EMBL" id="CP063657">
    <property type="protein sequence ID" value="QOW22232.1"/>
    <property type="molecule type" value="Genomic_DNA"/>
</dbReference>
<keyword evidence="1" id="KW-0812">Transmembrane</keyword>
<accession>A0A7S6ZUL1</accession>
<keyword evidence="1" id="KW-0472">Membrane</keyword>
<keyword evidence="1" id="KW-1133">Transmembrane helix</keyword>
<evidence type="ECO:0008006" key="4">
    <source>
        <dbReference type="Google" id="ProtNLM"/>
    </source>
</evidence>
<reference evidence="2 3" key="1">
    <citation type="submission" date="2020-10" db="EMBL/GenBank/DDBJ databases">
        <title>complete genome sequencing of Lysobacter sp. H23M41.</title>
        <authorList>
            <person name="Bae J.-W."/>
            <person name="Lee S.-Y."/>
        </authorList>
    </citation>
    <scope>NUCLEOTIDE SEQUENCE [LARGE SCALE GENOMIC DNA]</scope>
    <source>
        <strain evidence="2 3">H23M41</strain>
    </source>
</reference>
<feature type="transmembrane region" description="Helical" evidence="1">
    <location>
        <begin position="215"/>
        <end position="236"/>
    </location>
</feature>
<organism evidence="2 3">
    <name type="scientific">Novilysobacter avium</name>
    <dbReference type="NCBI Taxonomy" id="2781023"/>
    <lineage>
        <taxon>Bacteria</taxon>
        <taxon>Pseudomonadati</taxon>
        <taxon>Pseudomonadota</taxon>
        <taxon>Gammaproteobacteria</taxon>
        <taxon>Lysobacterales</taxon>
        <taxon>Lysobacteraceae</taxon>
        <taxon>Novilysobacter</taxon>
    </lineage>
</organism>
<protein>
    <recommendedName>
        <fullName evidence="4">RNA polymerase sigma factor 70 region 4 type 2 domain-containing protein</fullName>
    </recommendedName>
</protein>
<evidence type="ECO:0000313" key="2">
    <source>
        <dbReference type="EMBL" id="QOW22232.1"/>
    </source>
</evidence>
<proteinExistence type="predicted"/>
<gene>
    <name evidence="2" type="ORF">INQ42_00995</name>
</gene>
<evidence type="ECO:0000313" key="3">
    <source>
        <dbReference type="Proteomes" id="UP000593932"/>
    </source>
</evidence>
<dbReference type="Proteomes" id="UP000593932">
    <property type="component" value="Chromosome"/>
</dbReference>
<sequence>MTDPSAVPGARSVSAVTPGARAPAALAAFLRGVERRGAVLAELQCGDATTGDAALADAMRQFRHQAGATVMDDWPRQFWAVLLAQPALKQRTPVAIAVDATDRLGELGSGPRAALLLRLAAGLDQAGAAAVLGVRTQTYRLALQRSLPHHPDGRADPHAWQALREQVHRRIKTLPGGRLDRLAKAREAALSGGSTATAAAVGSDRPAAMHARPAWLMPLLWSLLALCVLAMALSFLPSSLKPGGAARSTDASGALDEQPPASRYSEEAAAVMHRDFDLLADPQGVAAAVDLPFHAWLAARADEMPASDPVRAEAETGAEAMVDDVIETAGGETSDEID</sequence>
<dbReference type="RefSeq" id="WP_194034772.1">
    <property type="nucleotide sequence ID" value="NZ_CP063657.1"/>
</dbReference>
<name>A0A7S6ZUL1_9GAMM</name>